<evidence type="ECO:0000256" key="3">
    <source>
        <dbReference type="ARBA" id="ARBA00022692"/>
    </source>
</evidence>
<reference evidence="7 8" key="1">
    <citation type="submission" date="2020-04" db="EMBL/GenBank/DDBJ databases">
        <authorList>
            <person name="Alioto T."/>
            <person name="Alioto T."/>
            <person name="Gomez Garrido J."/>
        </authorList>
    </citation>
    <scope>NUCLEOTIDE SEQUENCE [LARGE SCALE GENOMIC DNA]</scope>
</reference>
<feature type="transmembrane region" description="Helical" evidence="6">
    <location>
        <begin position="50"/>
        <end position="68"/>
    </location>
</feature>
<sequence>MDNNSSCRRCCFVRNNQAPKTNWTALMQTKEALEWRLLHLRKAKLRQAKGTSYILAAFSMSTMTELQVDIDTDIPIWLFTLFAVNTVTLVAVHIFSLVISTCLMPSMQAVTEEYEPPLPGVDKICSVPDFSPHNRLRKFVNLSVTLSNVVGLFLFLFEVVLLAWVKFWDHARSACWAGSMVMAPALVLFLVFCWHFNRVLGECAYQVRDKEIREMQTELSVAAEDTSPPGKVNFAFADETVSYKP</sequence>
<evidence type="ECO:0000256" key="6">
    <source>
        <dbReference type="SAM" id="Phobius"/>
    </source>
</evidence>
<comment type="subcellular location">
    <subcellularLocation>
        <location evidence="1">Membrane</location>
        <topology evidence="1">Multi-pass membrane protein</topology>
    </subcellularLocation>
</comment>
<dbReference type="PANTHER" id="PTHR31501:SF7">
    <property type="entry name" value="CALCIUM RELEASE-ACTIVATED CALCIUM CHANNEL PROTEIN 1"/>
    <property type="match status" value="1"/>
</dbReference>
<feature type="transmembrane region" description="Helical" evidence="6">
    <location>
        <begin position="176"/>
        <end position="196"/>
    </location>
</feature>
<proteinExistence type="inferred from homology"/>
<accession>A0A8S1BW85</accession>
<dbReference type="Pfam" id="PF07856">
    <property type="entry name" value="Orai-1"/>
    <property type="match status" value="1"/>
</dbReference>
<gene>
    <name evidence="7" type="ORF">CLODIP_2_CD15472</name>
</gene>
<keyword evidence="5 6" id="KW-0472">Membrane</keyword>
<dbReference type="InterPro" id="IPR012446">
    <property type="entry name" value="CRAC_channel"/>
</dbReference>
<dbReference type="InterPro" id="IPR038350">
    <property type="entry name" value="Orai_sf"/>
</dbReference>
<dbReference type="GO" id="GO:0016020">
    <property type="term" value="C:membrane"/>
    <property type="evidence" value="ECO:0007669"/>
    <property type="project" value="UniProtKB-SubCell"/>
</dbReference>
<keyword evidence="4 6" id="KW-1133">Transmembrane helix</keyword>
<name>A0A8S1BW85_9INSE</name>
<keyword evidence="3 6" id="KW-0812">Transmembrane</keyword>
<dbReference type="Proteomes" id="UP000494165">
    <property type="component" value="Unassembled WGS sequence"/>
</dbReference>
<dbReference type="OrthoDB" id="61124at2759"/>
<dbReference type="EMBL" id="CADEPI010000010">
    <property type="protein sequence ID" value="CAB3363028.1"/>
    <property type="molecule type" value="Genomic_DNA"/>
</dbReference>
<dbReference type="GO" id="GO:0015279">
    <property type="term" value="F:store-operated calcium channel activity"/>
    <property type="evidence" value="ECO:0007669"/>
    <property type="project" value="TreeGrafter"/>
</dbReference>
<evidence type="ECO:0000256" key="5">
    <source>
        <dbReference type="ARBA" id="ARBA00023136"/>
    </source>
</evidence>
<evidence type="ECO:0000313" key="8">
    <source>
        <dbReference type="Proteomes" id="UP000494165"/>
    </source>
</evidence>
<comment type="similarity">
    <text evidence="2">Belongs to the Orai family.</text>
</comment>
<dbReference type="Gene3D" id="1.20.140.140">
    <property type="entry name" value="Calcium release-activated calcium channel protein Orai"/>
    <property type="match status" value="1"/>
</dbReference>
<evidence type="ECO:0000256" key="1">
    <source>
        <dbReference type="ARBA" id="ARBA00004141"/>
    </source>
</evidence>
<organism evidence="7 8">
    <name type="scientific">Cloeon dipterum</name>
    <dbReference type="NCBI Taxonomy" id="197152"/>
    <lineage>
        <taxon>Eukaryota</taxon>
        <taxon>Metazoa</taxon>
        <taxon>Ecdysozoa</taxon>
        <taxon>Arthropoda</taxon>
        <taxon>Hexapoda</taxon>
        <taxon>Insecta</taxon>
        <taxon>Pterygota</taxon>
        <taxon>Palaeoptera</taxon>
        <taxon>Ephemeroptera</taxon>
        <taxon>Pisciforma</taxon>
        <taxon>Baetidae</taxon>
        <taxon>Cloeon</taxon>
    </lineage>
</organism>
<evidence type="ECO:0000256" key="2">
    <source>
        <dbReference type="ARBA" id="ARBA00008062"/>
    </source>
</evidence>
<evidence type="ECO:0000256" key="4">
    <source>
        <dbReference type="ARBA" id="ARBA00022989"/>
    </source>
</evidence>
<protein>
    <recommendedName>
        <fullName evidence="9">Calcium release-activated calcium channel protein 1</fullName>
    </recommendedName>
</protein>
<keyword evidence="8" id="KW-1185">Reference proteome</keyword>
<dbReference type="PANTHER" id="PTHR31501">
    <property type="entry name" value="CALCIUM RELEASE-ACTIVATED CALCIUM CHANNEL PROTEIN 1"/>
    <property type="match status" value="1"/>
</dbReference>
<dbReference type="AlphaFoldDB" id="A0A8S1BW85"/>
<feature type="transmembrane region" description="Helical" evidence="6">
    <location>
        <begin position="74"/>
        <end position="99"/>
    </location>
</feature>
<dbReference type="GO" id="GO:0002115">
    <property type="term" value="P:store-operated calcium entry"/>
    <property type="evidence" value="ECO:0007669"/>
    <property type="project" value="TreeGrafter"/>
</dbReference>
<comment type="caution">
    <text evidence="7">The sequence shown here is derived from an EMBL/GenBank/DDBJ whole genome shotgun (WGS) entry which is preliminary data.</text>
</comment>
<evidence type="ECO:0000313" key="7">
    <source>
        <dbReference type="EMBL" id="CAB3363028.1"/>
    </source>
</evidence>
<evidence type="ECO:0008006" key="9">
    <source>
        <dbReference type="Google" id="ProtNLM"/>
    </source>
</evidence>
<feature type="transmembrane region" description="Helical" evidence="6">
    <location>
        <begin position="139"/>
        <end position="164"/>
    </location>
</feature>